<name>A0A0S4LA17_9BACT</name>
<reference evidence="2" key="1">
    <citation type="submission" date="2015-10" db="EMBL/GenBank/DDBJ databases">
        <authorList>
            <person name="Luecker S."/>
            <person name="Luecker S."/>
        </authorList>
    </citation>
    <scope>NUCLEOTIDE SEQUENCE [LARGE SCALE GENOMIC DNA]</scope>
</reference>
<dbReference type="Pfam" id="PF04392">
    <property type="entry name" value="ABC_sub_bind"/>
    <property type="match status" value="1"/>
</dbReference>
<dbReference type="AlphaFoldDB" id="A0A0S4LA17"/>
<protein>
    <recommendedName>
        <fullName evidence="3">ABC transporter substrate-binding protein</fullName>
    </recommendedName>
</protein>
<dbReference type="STRING" id="1742973.COMA2_110028"/>
<evidence type="ECO:0000313" key="2">
    <source>
        <dbReference type="Proteomes" id="UP000198736"/>
    </source>
</evidence>
<organism evidence="1 2">
    <name type="scientific">Candidatus Nitrospira nitrificans</name>
    <dbReference type="NCBI Taxonomy" id="1742973"/>
    <lineage>
        <taxon>Bacteria</taxon>
        <taxon>Pseudomonadati</taxon>
        <taxon>Nitrospirota</taxon>
        <taxon>Nitrospiria</taxon>
        <taxon>Nitrospirales</taxon>
        <taxon>Nitrospiraceae</taxon>
        <taxon>Nitrospira</taxon>
    </lineage>
</organism>
<evidence type="ECO:0000313" key="1">
    <source>
        <dbReference type="EMBL" id="CUS32662.1"/>
    </source>
</evidence>
<sequence>MMLLARTSRRKTSLRSWHAWLASFTLIAIFCSVPTRTQAGGVEIAILRSSDLKAYNDAVEGFKTTAPVGTTYTEYDLRGDLERGKQLARKLRASDTALVVAVGLKAALAAKLEIVDTPVLYMMILDPLKHRLTADNMTGVLLEIPTDRQFKIMRTFLPTLRRIGMMYDPDKSAPKLKEAAARASVYEFRLQGFPVENEKDVPQQLRTLLSESEALWLIPDSTVLTDESIRFILESAVAKQVPVIGFSSELTRLGALLSMSIDYGEVGREAGLLAKRIVNGEQRLPLNPVSVQRVKITVNQKTARYLGVTIPKELDNLIDETY</sequence>
<dbReference type="Proteomes" id="UP000198736">
    <property type="component" value="Unassembled WGS sequence"/>
</dbReference>
<keyword evidence="2" id="KW-1185">Reference proteome</keyword>
<dbReference type="PANTHER" id="PTHR35271">
    <property type="entry name" value="ABC TRANSPORTER, SUBSTRATE-BINDING LIPOPROTEIN-RELATED"/>
    <property type="match status" value="1"/>
</dbReference>
<dbReference type="CDD" id="cd06325">
    <property type="entry name" value="PBP1_ABC_unchar_transporter"/>
    <property type="match status" value="1"/>
</dbReference>
<dbReference type="Gene3D" id="3.40.50.2300">
    <property type="match status" value="2"/>
</dbReference>
<dbReference type="EMBL" id="CZPZ01000003">
    <property type="protein sequence ID" value="CUS32662.1"/>
    <property type="molecule type" value="Genomic_DNA"/>
</dbReference>
<gene>
    <name evidence="1" type="ORF">COMA2_110028</name>
</gene>
<dbReference type="RefSeq" id="WP_090894544.1">
    <property type="nucleotide sequence ID" value="NZ_CZPZ01000003.1"/>
</dbReference>
<evidence type="ECO:0008006" key="3">
    <source>
        <dbReference type="Google" id="ProtNLM"/>
    </source>
</evidence>
<dbReference type="PANTHER" id="PTHR35271:SF1">
    <property type="entry name" value="ABC TRANSPORTER, SUBSTRATE-BINDING LIPOPROTEIN"/>
    <property type="match status" value="1"/>
</dbReference>
<dbReference type="OrthoDB" id="9776955at2"/>
<accession>A0A0S4LA17</accession>
<dbReference type="InterPro" id="IPR007487">
    <property type="entry name" value="ABC_transpt-TYRBP-like"/>
</dbReference>
<proteinExistence type="predicted"/>